<name>A4RRA3_OSTLU</name>
<dbReference type="STRING" id="436017.A4RRA3"/>
<dbReference type="InterPro" id="IPR051049">
    <property type="entry name" value="Dienelactone_hydrolase-like"/>
</dbReference>
<reference evidence="2 3" key="1">
    <citation type="journal article" date="2007" name="Proc. Natl. Acad. Sci. U.S.A.">
        <title>The tiny eukaryote Ostreococcus provides genomic insights into the paradox of plankton speciation.</title>
        <authorList>
            <person name="Palenik B."/>
            <person name="Grimwood J."/>
            <person name="Aerts A."/>
            <person name="Rouze P."/>
            <person name="Salamov A."/>
            <person name="Putnam N."/>
            <person name="Dupont C."/>
            <person name="Jorgensen R."/>
            <person name="Derelle E."/>
            <person name="Rombauts S."/>
            <person name="Zhou K."/>
            <person name="Otillar R."/>
            <person name="Merchant S.S."/>
            <person name="Podell S."/>
            <person name="Gaasterland T."/>
            <person name="Napoli C."/>
            <person name="Gendler K."/>
            <person name="Manuell A."/>
            <person name="Tai V."/>
            <person name="Vallon O."/>
            <person name="Piganeau G."/>
            <person name="Jancek S."/>
            <person name="Heijde M."/>
            <person name="Jabbari K."/>
            <person name="Bowler C."/>
            <person name="Lohr M."/>
            <person name="Robbens S."/>
            <person name="Werner G."/>
            <person name="Dubchak I."/>
            <person name="Pazour G.J."/>
            <person name="Ren Q."/>
            <person name="Paulsen I."/>
            <person name="Delwiche C."/>
            <person name="Schmutz J."/>
            <person name="Rokhsar D."/>
            <person name="Van de Peer Y."/>
            <person name="Moreau H."/>
            <person name="Grigoriev I.V."/>
        </authorList>
    </citation>
    <scope>NUCLEOTIDE SEQUENCE [LARGE SCALE GENOMIC DNA]</scope>
    <source>
        <strain evidence="2 3">CCE9901</strain>
    </source>
</reference>
<dbReference type="GO" id="GO:0010043">
    <property type="term" value="P:response to zinc ion"/>
    <property type="evidence" value="ECO:0007669"/>
    <property type="project" value="EnsemblPlants"/>
</dbReference>
<dbReference type="SUPFAM" id="SSF53474">
    <property type="entry name" value="alpha/beta-Hydrolases"/>
    <property type="match status" value="1"/>
</dbReference>
<keyword evidence="3" id="KW-1185">Reference proteome</keyword>
<dbReference type="HOGENOM" id="CLU_054590_4_0_1"/>
<evidence type="ECO:0000313" key="2">
    <source>
        <dbReference type="EMBL" id="ABO94155.1"/>
    </source>
</evidence>
<proteinExistence type="predicted"/>
<evidence type="ECO:0000259" key="1">
    <source>
        <dbReference type="Pfam" id="PF01738"/>
    </source>
</evidence>
<organism evidence="2 3">
    <name type="scientific">Ostreococcus lucimarinus (strain CCE9901)</name>
    <dbReference type="NCBI Taxonomy" id="436017"/>
    <lineage>
        <taxon>Eukaryota</taxon>
        <taxon>Viridiplantae</taxon>
        <taxon>Chlorophyta</taxon>
        <taxon>Mamiellophyceae</taxon>
        <taxon>Mamiellales</taxon>
        <taxon>Bathycoccaceae</taxon>
        <taxon>Ostreococcus</taxon>
    </lineage>
</organism>
<protein>
    <recommendedName>
        <fullName evidence="1">Dienelactone hydrolase domain-containing protein</fullName>
    </recommendedName>
</protein>
<evidence type="ECO:0000313" key="3">
    <source>
        <dbReference type="Proteomes" id="UP000001568"/>
    </source>
</evidence>
<dbReference type="GeneID" id="4999765"/>
<feature type="domain" description="Dienelactone hydrolase" evidence="1">
    <location>
        <begin position="19"/>
        <end position="237"/>
    </location>
</feature>
<dbReference type="KEGG" id="olu:OSTLU_39889"/>
<dbReference type="OMA" id="FAFFGEH"/>
<dbReference type="PANTHER" id="PTHR46623">
    <property type="entry name" value="CARBOXYMETHYLENEBUTENOLIDASE-RELATED"/>
    <property type="match status" value="1"/>
</dbReference>
<dbReference type="EMBL" id="CP000581">
    <property type="protein sequence ID" value="ABO94155.1"/>
    <property type="molecule type" value="Genomic_DNA"/>
</dbReference>
<dbReference type="InterPro" id="IPR002925">
    <property type="entry name" value="Dienelactn_hydro"/>
</dbReference>
<dbReference type="Gene3D" id="3.40.50.1820">
    <property type="entry name" value="alpha/beta hydrolase"/>
    <property type="match status" value="1"/>
</dbReference>
<dbReference type="AlphaFoldDB" id="A4RRA3"/>
<dbReference type="InterPro" id="IPR029058">
    <property type="entry name" value="AB_hydrolase_fold"/>
</dbReference>
<dbReference type="Proteomes" id="UP000001568">
    <property type="component" value="Chromosome 1"/>
</dbReference>
<dbReference type="eggNOG" id="KOG3043">
    <property type="taxonomic scope" value="Eukaryota"/>
</dbReference>
<sequence>MSSSFEDVAFGAAGARARVLAAPSSASTRAAVIVLQEWWGVNDVVLAHARRLRDELGVTVLVPDLYRGELGVDVEEAHHLMTNMDWKVATEEIREAAAWLRAERKAERVGVVGFCMGGALTLIAAAKASVDCAVPFYGIPGDDACDVSAIEVPVQGHFGEKDNLVGFSDPGSAKKLRERLRQGEIHFYENVGHAFMNTTPQPYPNFEEREKVQGFPKLDESAVELAWSRVDAFLRKHLQL</sequence>
<dbReference type="PANTHER" id="PTHR46623:SF6">
    <property type="entry name" value="ALPHA_BETA-HYDROLASES SUPERFAMILY PROTEIN"/>
    <property type="match status" value="1"/>
</dbReference>
<dbReference type="OrthoDB" id="17560at2759"/>
<dbReference type="Pfam" id="PF01738">
    <property type="entry name" value="DLH"/>
    <property type="match status" value="1"/>
</dbReference>
<gene>
    <name evidence="2" type="ORF">OSTLU_39889</name>
</gene>
<dbReference type="Gramene" id="ABO94155">
    <property type="protein sequence ID" value="ABO94155"/>
    <property type="gene ID" value="OSTLU_39889"/>
</dbReference>
<dbReference type="GO" id="GO:0016787">
    <property type="term" value="F:hydrolase activity"/>
    <property type="evidence" value="ECO:0007669"/>
    <property type="project" value="InterPro"/>
</dbReference>
<accession>A4RRA3</accession>
<dbReference type="RefSeq" id="XP_001415863.1">
    <property type="nucleotide sequence ID" value="XM_001415826.1"/>
</dbReference>